<dbReference type="InterPro" id="IPR036034">
    <property type="entry name" value="PDZ_sf"/>
</dbReference>
<protein>
    <recommendedName>
        <fullName evidence="5">Probable periplasmic serine endoprotease DegP-like</fullName>
        <ecNumber evidence="4">3.4.21.107</ecNumber>
    </recommendedName>
    <alternativeName>
        <fullName evidence="11">Protease Do</fullName>
    </alternativeName>
</protein>
<dbReference type="Proteomes" id="UP001364224">
    <property type="component" value="Unassembled WGS sequence"/>
</dbReference>
<keyword evidence="8 14" id="KW-0378">Hydrolase</keyword>
<comment type="caution">
    <text evidence="14">The sequence shown here is derived from an EMBL/GenBank/DDBJ whole genome shotgun (WGS) entry which is preliminary data.</text>
</comment>
<evidence type="ECO:0000256" key="5">
    <source>
        <dbReference type="ARBA" id="ARBA00013958"/>
    </source>
</evidence>
<comment type="catalytic activity">
    <reaction evidence="1">
        <text>Acts on substrates that are at least partially unfolded. The cleavage site P1 residue is normally between a pair of hydrophobic residues, such as Val-|-Val.</text>
        <dbReference type="EC" id="3.4.21.107"/>
    </reaction>
</comment>
<evidence type="ECO:0000256" key="11">
    <source>
        <dbReference type="ARBA" id="ARBA00032850"/>
    </source>
</evidence>
<evidence type="ECO:0000256" key="10">
    <source>
        <dbReference type="ARBA" id="ARBA00023016"/>
    </source>
</evidence>
<evidence type="ECO:0000256" key="1">
    <source>
        <dbReference type="ARBA" id="ARBA00001772"/>
    </source>
</evidence>
<keyword evidence="6 14" id="KW-0645">Protease</keyword>
<dbReference type="Pfam" id="PF13365">
    <property type="entry name" value="Trypsin_2"/>
    <property type="match status" value="1"/>
</dbReference>
<accession>A0ABU8B463</accession>
<dbReference type="SUPFAM" id="SSF50494">
    <property type="entry name" value="Trypsin-like serine proteases"/>
    <property type="match status" value="1"/>
</dbReference>
<dbReference type="Pfam" id="PF13180">
    <property type="entry name" value="PDZ_2"/>
    <property type="match status" value="1"/>
</dbReference>
<dbReference type="PRINTS" id="PR00834">
    <property type="entry name" value="PROTEASES2C"/>
</dbReference>
<comment type="similarity">
    <text evidence="3">Belongs to the peptidase S1C family.</text>
</comment>
<keyword evidence="15" id="KW-1185">Reference proteome</keyword>
<dbReference type="GO" id="GO:0006508">
    <property type="term" value="P:proteolysis"/>
    <property type="evidence" value="ECO:0007669"/>
    <property type="project" value="UniProtKB-KW"/>
</dbReference>
<name>A0ABU8B463_9BRAD</name>
<dbReference type="PANTHER" id="PTHR22939">
    <property type="entry name" value="SERINE PROTEASE FAMILY S1C HTRA-RELATED"/>
    <property type="match status" value="1"/>
</dbReference>
<dbReference type="GO" id="GO:0008233">
    <property type="term" value="F:peptidase activity"/>
    <property type="evidence" value="ECO:0007669"/>
    <property type="project" value="UniProtKB-KW"/>
</dbReference>
<evidence type="ECO:0000256" key="2">
    <source>
        <dbReference type="ARBA" id="ARBA00004418"/>
    </source>
</evidence>
<evidence type="ECO:0000256" key="4">
    <source>
        <dbReference type="ARBA" id="ARBA00013035"/>
    </source>
</evidence>
<evidence type="ECO:0000259" key="13">
    <source>
        <dbReference type="PROSITE" id="PS50106"/>
    </source>
</evidence>
<evidence type="ECO:0000256" key="7">
    <source>
        <dbReference type="ARBA" id="ARBA00022764"/>
    </source>
</evidence>
<evidence type="ECO:0000256" key="12">
    <source>
        <dbReference type="SAM" id="MobiDB-lite"/>
    </source>
</evidence>
<feature type="region of interest" description="Disordered" evidence="12">
    <location>
        <begin position="104"/>
        <end position="131"/>
    </location>
</feature>
<evidence type="ECO:0000256" key="6">
    <source>
        <dbReference type="ARBA" id="ARBA00022670"/>
    </source>
</evidence>
<organism evidence="14 15">
    <name type="scientific">Bradyrhizobium algeriense</name>
    <dbReference type="NCBI Taxonomy" id="634784"/>
    <lineage>
        <taxon>Bacteria</taxon>
        <taxon>Pseudomonadati</taxon>
        <taxon>Pseudomonadota</taxon>
        <taxon>Alphaproteobacteria</taxon>
        <taxon>Hyphomicrobiales</taxon>
        <taxon>Nitrobacteraceae</taxon>
        <taxon>Bradyrhizobium</taxon>
    </lineage>
</organism>
<dbReference type="EMBL" id="JAZHRV010000001">
    <property type="protein sequence ID" value="MEH2553315.1"/>
    <property type="molecule type" value="Genomic_DNA"/>
</dbReference>
<dbReference type="RefSeq" id="WP_334477769.1">
    <property type="nucleotide sequence ID" value="NZ_JAZHRV010000001.1"/>
</dbReference>
<evidence type="ECO:0000313" key="15">
    <source>
        <dbReference type="Proteomes" id="UP001364224"/>
    </source>
</evidence>
<evidence type="ECO:0000313" key="14">
    <source>
        <dbReference type="EMBL" id="MEH2553315.1"/>
    </source>
</evidence>
<sequence>MARENLARENMARENLARRNLARGNLVFSWRRASMMGGLTVFAIPVIANIAQATVNSPGQASFVGRPTTLIDRVAGTEDGGGPGDFADLAEKVQPTVIGVRSKAPATRKFGAPEQRAPKGEIPGADPDAPDRGRASTLELINAGSGFFISADGYAVTSSHVVEDNDTVEIRTSDDNAYSARVVGRDSWSDIALIKVDGRTDFSYVKLSDQPPRVGDWVLTAGNPLAVGGTVTAGIVSARDRDIEVGSAKDFIQIDAAINSGDAGGPSFNTRGDVIGVNSMIFSPSQGSVGVAFAVPADTVKAVIPQLKEKGAVTRGWLGTKVQSVTPELADGLGLSNLRGAIVAAVQANGPASKAGLRSGDVITSVGGEPVKNANELIRKVGALAPGSSTQLTVLRQGKESSLSVTLGQQPNEPNASAANPR</sequence>
<dbReference type="PROSITE" id="PS50106">
    <property type="entry name" value="PDZ"/>
    <property type="match status" value="1"/>
</dbReference>
<dbReference type="Gene3D" id="2.40.10.120">
    <property type="match status" value="1"/>
</dbReference>
<evidence type="ECO:0000256" key="9">
    <source>
        <dbReference type="ARBA" id="ARBA00022825"/>
    </source>
</evidence>
<evidence type="ECO:0000256" key="3">
    <source>
        <dbReference type="ARBA" id="ARBA00010541"/>
    </source>
</evidence>
<dbReference type="PANTHER" id="PTHR22939:SF130">
    <property type="entry name" value="PERIPLASMIC SERINE ENDOPROTEASE DEGP-LIKE-RELATED"/>
    <property type="match status" value="1"/>
</dbReference>
<feature type="domain" description="PDZ" evidence="13">
    <location>
        <begin position="302"/>
        <end position="373"/>
    </location>
</feature>
<dbReference type="InterPro" id="IPR001478">
    <property type="entry name" value="PDZ"/>
</dbReference>
<dbReference type="SUPFAM" id="SSF50156">
    <property type="entry name" value="PDZ domain-like"/>
    <property type="match status" value="1"/>
</dbReference>
<keyword evidence="9" id="KW-0720">Serine protease</keyword>
<evidence type="ECO:0000256" key="8">
    <source>
        <dbReference type="ARBA" id="ARBA00022801"/>
    </source>
</evidence>
<keyword evidence="10" id="KW-0346">Stress response</keyword>
<dbReference type="SMART" id="SM00228">
    <property type="entry name" value="PDZ"/>
    <property type="match status" value="1"/>
</dbReference>
<dbReference type="InterPro" id="IPR009003">
    <property type="entry name" value="Peptidase_S1_PA"/>
</dbReference>
<keyword evidence="7" id="KW-0574">Periplasm</keyword>
<proteinExistence type="inferred from homology"/>
<reference evidence="14 15" key="1">
    <citation type="submission" date="2024-02" db="EMBL/GenBank/DDBJ databases">
        <title>Adaptive strategies in a cosmopolitan and abundant soil bacterium.</title>
        <authorList>
            <person name="Carini P."/>
        </authorList>
    </citation>
    <scope>NUCLEOTIDE SEQUENCE [LARGE SCALE GENOMIC DNA]</scope>
    <source>
        <strain evidence="14 15">AZCC 1608</strain>
    </source>
</reference>
<dbReference type="Gene3D" id="2.30.42.10">
    <property type="match status" value="1"/>
</dbReference>
<gene>
    <name evidence="14" type="ORF">V1286_000844</name>
</gene>
<dbReference type="InterPro" id="IPR001940">
    <property type="entry name" value="Peptidase_S1C"/>
</dbReference>
<comment type="subcellular location">
    <subcellularLocation>
        <location evidence="2">Periplasm</location>
    </subcellularLocation>
</comment>
<dbReference type="EC" id="3.4.21.107" evidence="4"/>
<feature type="region of interest" description="Disordered" evidence="12">
    <location>
        <begin position="399"/>
        <end position="422"/>
    </location>
</feature>
<dbReference type="CDD" id="cd10839">
    <property type="entry name" value="cpPDZ1_DegP-like"/>
    <property type="match status" value="1"/>
</dbReference>